<dbReference type="EMBL" id="NCKW01003410">
    <property type="protein sequence ID" value="POM76633.1"/>
    <property type="molecule type" value="Genomic_DNA"/>
</dbReference>
<keyword evidence="2" id="KW-1185">Reference proteome</keyword>
<evidence type="ECO:0000313" key="2">
    <source>
        <dbReference type="Proteomes" id="UP000237271"/>
    </source>
</evidence>
<dbReference type="AlphaFoldDB" id="A0A2P4YFR1"/>
<proteinExistence type="predicted"/>
<protein>
    <submittedName>
        <fullName evidence="1">Uncharacterized protein</fullName>
    </submittedName>
</protein>
<accession>A0A2P4YFR1</accession>
<sequence length="121" mass="14012">MTIQHRNSFHEFDAIYYLQQFVEHDRIVIIWSDALVLPSQKLQYRAQSHMTITSSGSHPTSGCVVHTNIKLYRKSDGVELNQLPESTKKAHNMALGALSAEMRRFWQAEQRRKDISLLNNT</sequence>
<organism evidence="1 2">
    <name type="scientific">Phytophthora palmivora</name>
    <dbReference type="NCBI Taxonomy" id="4796"/>
    <lineage>
        <taxon>Eukaryota</taxon>
        <taxon>Sar</taxon>
        <taxon>Stramenopiles</taxon>
        <taxon>Oomycota</taxon>
        <taxon>Peronosporomycetes</taxon>
        <taxon>Peronosporales</taxon>
        <taxon>Peronosporaceae</taxon>
        <taxon>Phytophthora</taxon>
    </lineage>
</organism>
<name>A0A2P4YFR1_9STRA</name>
<comment type="caution">
    <text evidence="1">The sequence shown here is derived from an EMBL/GenBank/DDBJ whole genome shotgun (WGS) entry which is preliminary data.</text>
</comment>
<evidence type="ECO:0000313" key="1">
    <source>
        <dbReference type="EMBL" id="POM76633.1"/>
    </source>
</evidence>
<dbReference type="Proteomes" id="UP000237271">
    <property type="component" value="Unassembled WGS sequence"/>
</dbReference>
<reference evidence="1 2" key="1">
    <citation type="journal article" date="2017" name="Genome Biol. Evol.">
        <title>Phytophthora megakarya and P. palmivora, closely related causal agents of cacao black pod rot, underwent increases in genome sizes and gene numbers by different mechanisms.</title>
        <authorList>
            <person name="Ali S.S."/>
            <person name="Shao J."/>
            <person name="Lary D.J."/>
            <person name="Kronmiller B."/>
            <person name="Shen D."/>
            <person name="Strem M.D."/>
            <person name="Amoako-Attah I."/>
            <person name="Akrofi A.Y."/>
            <person name="Begoude B.A."/>
            <person name="Ten Hoopen G.M."/>
            <person name="Coulibaly K."/>
            <person name="Kebe B.I."/>
            <person name="Melnick R.L."/>
            <person name="Guiltinan M.J."/>
            <person name="Tyler B.M."/>
            <person name="Meinhardt L.W."/>
            <person name="Bailey B.A."/>
        </authorList>
    </citation>
    <scope>NUCLEOTIDE SEQUENCE [LARGE SCALE GENOMIC DNA]</scope>
    <source>
        <strain evidence="2">sbr112.9</strain>
    </source>
</reference>
<gene>
    <name evidence="1" type="ORF">PHPALM_6106</name>
</gene>